<protein>
    <submittedName>
        <fullName evidence="1">Uncharacterized protein</fullName>
    </submittedName>
</protein>
<evidence type="ECO:0000313" key="1">
    <source>
        <dbReference type="EMBL" id="PVD35703.1"/>
    </source>
</evidence>
<name>A0A2T7PQK1_POMCA</name>
<dbReference type="AlphaFoldDB" id="A0A2T7PQK1"/>
<dbReference type="Proteomes" id="UP000245119">
    <property type="component" value="Linkage Group LG2"/>
</dbReference>
<accession>A0A2T7PQK1</accession>
<comment type="caution">
    <text evidence="1">The sequence shown here is derived from an EMBL/GenBank/DDBJ whole genome shotgun (WGS) entry which is preliminary data.</text>
</comment>
<keyword evidence="2" id="KW-1185">Reference proteome</keyword>
<dbReference type="EMBL" id="PZQS01000002">
    <property type="protein sequence ID" value="PVD35703.1"/>
    <property type="molecule type" value="Genomic_DNA"/>
</dbReference>
<reference evidence="1 2" key="1">
    <citation type="submission" date="2018-04" db="EMBL/GenBank/DDBJ databases">
        <title>The genome of golden apple snail Pomacea canaliculata provides insight into stress tolerance and invasive adaptation.</title>
        <authorList>
            <person name="Liu C."/>
            <person name="Liu B."/>
            <person name="Ren Y."/>
            <person name="Zhang Y."/>
            <person name="Wang H."/>
            <person name="Li S."/>
            <person name="Jiang F."/>
            <person name="Yin L."/>
            <person name="Zhang G."/>
            <person name="Qian W."/>
            <person name="Fan W."/>
        </authorList>
    </citation>
    <scope>NUCLEOTIDE SEQUENCE [LARGE SCALE GENOMIC DNA]</scope>
    <source>
        <strain evidence="1">SZHN2017</strain>
        <tissue evidence="1">Muscle</tissue>
    </source>
</reference>
<sequence length="79" mass="8843">MLLYNSYFFSQVATDEIRCYGTHVASPRPQYTSLRALKRRLKTDLTWRCGAARAAQSGEEATKAELAVYVASSLCIHAQ</sequence>
<gene>
    <name evidence="1" type="ORF">C0Q70_02666</name>
</gene>
<proteinExistence type="predicted"/>
<evidence type="ECO:0000313" key="2">
    <source>
        <dbReference type="Proteomes" id="UP000245119"/>
    </source>
</evidence>
<organism evidence="1 2">
    <name type="scientific">Pomacea canaliculata</name>
    <name type="common">Golden apple snail</name>
    <dbReference type="NCBI Taxonomy" id="400727"/>
    <lineage>
        <taxon>Eukaryota</taxon>
        <taxon>Metazoa</taxon>
        <taxon>Spiralia</taxon>
        <taxon>Lophotrochozoa</taxon>
        <taxon>Mollusca</taxon>
        <taxon>Gastropoda</taxon>
        <taxon>Caenogastropoda</taxon>
        <taxon>Architaenioglossa</taxon>
        <taxon>Ampullarioidea</taxon>
        <taxon>Ampullariidae</taxon>
        <taxon>Pomacea</taxon>
    </lineage>
</organism>